<evidence type="ECO:0000256" key="13">
    <source>
        <dbReference type="ARBA" id="ARBA00023136"/>
    </source>
</evidence>
<feature type="domain" description="RING-type" evidence="19">
    <location>
        <begin position="230"/>
        <end position="270"/>
    </location>
</feature>
<dbReference type="PROSITE" id="PS00518">
    <property type="entry name" value="ZF_RING_1"/>
    <property type="match status" value="1"/>
</dbReference>
<keyword evidence="14" id="KW-0576">Peroxisome</keyword>
<dbReference type="PANTHER" id="PTHR48178">
    <property type="entry name" value="PEROXISOME BIOGENESIS FACTOR 2"/>
    <property type="match status" value="1"/>
</dbReference>
<evidence type="ECO:0000256" key="6">
    <source>
        <dbReference type="ARBA" id="ARBA00022692"/>
    </source>
</evidence>
<sequence length="284" mass="33811">MATFVSRVNQIDAVQLDDEIYKVLRSQTDEITKYFVPGKVVKWRPEIDVLVKYLIWNYSLKTNSSSFGQRLLNLSYKNLDRRKAVLLFLFLSIPDYLRERLVNENFILERLPSNYQRSKYKGYIEQVDNFFHLLNFIWTFFFLHLGNQPRYVEKLLGIYNQSSTMNKPRSIGYSYMTRELLWHGLIELFTISLPMIDFRRIQKLWNSLWLPKKKEKSIVVNCKLEANAICSYCSQPPILPRWAGCPHVFCYYCLEALFTIMDPYKCPICDDELFSTDMKTYLNV</sequence>
<accession>A0A232F144</accession>
<comment type="pathway">
    <text evidence="2">Protein modification; protein ubiquitination.</text>
</comment>
<evidence type="ECO:0000256" key="3">
    <source>
        <dbReference type="ARBA" id="ARBA00008704"/>
    </source>
</evidence>
<dbReference type="PANTHER" id="PTHR48178:SF1">
    <property type="entry name" value="PEROXISOME BIOGENESIS FACTOR 2"/>
    <property type="match status" value="1"/>
</dbReference>
<keyword evidence="9" id="KW-0833">Ubl conjugation pathway</keyword>
<comment type="similarity">
    <text evidence="3">Belongs to the pex2/pex10/pex12 family.</text>
</comment>
<dbReference type="Proteomes" id="UP000215335">
    <property type="component" value="Unassembled WGS sequence"/>
</dbReference>
<dbReference type="GO" id="GO:0061630">
    <property type="term" value="F:ubiquitin protein ligase activity"/>
    <property type="evidence" value="ECO:0007669"/>
    <property type="project" value="UniProtKB-EC"/>
</dbReference>
<evidence type="ECO:0000256" key="8">
    <source>
        <dbReference type="ARBA" id="ARBA00022771"/>
    </source>
</evidence>
<evidence type="ECO:0000256" key="5">
    <source>
        <dbReference type="ARBA" id="ARBA00022679"/>
    </source>
</evidence>
<evidence type="ECO:0000313" key="20">
    <source>
        <dbReference type="EMBL" id="OXU24302.1"/>
    </source>
</evidence>
<keyword evidence="4" id="KW-0813">Transport</keyword>
<evidence type="ECO:0000256" key="9">
    <source>
        <dbReference type="ARBA" id="ARBA00022786"/>
    </source>
</evidence>
<keyword evidence="13" id="KW-0472">Membrane</keyword>
<comment type="catalytic activity">
    <reaction evidence="16">
        <text>[E2 ubiquitin-conjugating enzyme]-S-ubiquitinyl-L-cysteine + [acceptor protein]-L-cysteine = [E2 ubiquitin-conjugating enzyme]-L-cysteine + [acceptor protein]-S-ubiquitinyl-L-cysteine.</text>
        <dbReference type="EC" id="2.3.2.36"/>
    </reaction>
</comment>
<dbReference type="InterPro" id="IPR001841">
    <property type="entry name" value="Znf_RING"/>
</dbReference>
<keyword evidence="10" id="KW-0862">Zinc</keyword>
<dbReference type="InterPro" id="IPR017907">
    <property type="entry name" value="Znf_RING_CS"/>
</dbReference>
<evidence type="ECO:0000256" key="15">
    <source>
        <dbReference type="ARBA" id="ARBA00032511"/>
    </source>
</evidence>
<dbReference type="GO" id="GO:0016558">
    <property type="term" value="P:protein import into peroxisome matrix"/>
    <property type="evidence" value="ECO:0007669"/>
    <property type="project" value="InterPro"/>
</dbReference>
<evidence type="ECO:0000256" key="2">
    <source>
        <dbReference type="ARBA" id="ARBA00004906"/>
    </source>
</evidence>
<evidence type="ECO:0000256" key="14">
    <source>
        <dbReference type="ARBA" id="ARBA00023140"/>
    </source>
</evidence>
<evidence type="ECO:0000256" key="10">
    <source>
        <dbReference type="ARBA" id="ARBA00022833"/>
    </source>
</evidence>
<dbReference type="Gene3D" id="3.30.40.10">
    <property type="entry name" value="Zinc/RING finger domain, C3HC4 (zinc finger)"/>
    <property type="match status" value="1"/>
</dbReference>
<reference evidence="20 21" key="1">
    <citation type="journal article" date="2017" name="Curr. Biol.">
        <title>The Evolution of Venom by Co-option of Single-Copy Genes.</title>
        <authorList>
            <person name="Martinson E.O."/>
            <person name="Mrinalini"/>
            <person name="Kelkar Y.D."/>
            <person name="Chang C.H."/>
            <person name="Werren J.H."/>
        </authorList>
    </citation>
    <scope>NUCLEOTIDE SEQUENCE [LARGE SCALE GENOMIC DNA]</scope>
    <source>
        <strain evidence="20 21">Alberta</strain>
        <tissue evidence="20">Whole body</tissue>
    </source>
</reference>
<dbReference type="EMBL" id="NNAY01001342">
    <property type="protein sequence ID" value="OXU24302.1"/>
    <property type="molecule type" value="Genomic_DNA"/>
</dbReference>
<evidence type="ECO:0000256" key="4">
    <source>
        <dbReference type="ARBA" id="ARBA00022448"/>
    </source>
</evidence>
<dbReference type="InterPro" id="IPR006845">
    <property type="entry name" value="Pex_N"/>
</dbReference>
<organism evidence="20 21">
    <name type="scientific">Trichomalopsis sarcophagae</name>
    <dbReference type="NCBI Taxonomy" id="543379"/>
    <lineage>
        <taxon>Eukaryota</taxon>
        <taxon>Metazoa</taxon>
        <taxon>Ecdysozoa</taxon>
        <taxon>Arthropoda</taxon>
        <taxon>Hexapoda</taxon>
        <taxon>Insecta</taxon>
        <taxon>Pterygota</taxon>
        <taxon>Neoptera</taxon>
        <taxon>Endopterygota</taxon>
        <taxon>Hymenoptera</taxon>
        <taxon>Apocrita</taxon>
        <taxon>Proctotrupomorpha</taxon>
        <taxon>Chalcidoidea</taxon>
        <taxon>Pteromalidae</taxon>
        <taxon>Pteromalinae</taxon>
        <taxon>Trichomalopsis</taxon>
    </lineage>
</organism>
<keyword evidence="21" id="KW-1185">Reference proteome</keyword>
<dbReference type="OrthoDB" id="1701437at2759"/>
<evidence type="ECO:0000256" key="17">
    <source>
        <dbReference type="ARBA" id="ARBA00034523"/>
    </source>
</evidence>
<dbReference type="PROSITE" id="PS50089">
    <property type="entry name" value="ZF_RING_2"/>
    <property type="match status" value="1"/>
</dbReference>
<dbReference type="InterPro" id="IPR013083">
    <property type="entry name" value="Znf_RING/FYVE/PHD"/>
</dbReference>
<dbReference type="SUPFAM" id="SSF57850">
    <property type="entry name" value="RING/U-box"/>
    <property type="match status" value="1"/>
</dbReference>
<dbReference type="AlphaFoldDB" id="A0A232F144"/>
<dbReference type="GO" id="GO:0005778">
    <property type="term" value="C:peroxisomal membrane"/>
    <property type="evidence" value="ECO:0007669"/>
    <property type="project" value="UniProtKB-SubCell"/>
</dbReference>
<comment type="caution">
    <text evidence="20">The sequence shown here is derived from an EMBL/GenBank/DDBJ whole genome shotgun (WGS) entry which is preliminary data.</text>
</comment>
<dbReference type="Pfam" id="PF04757">
    <property type="entry name" value="Pex2_Pex12"/>
    <property type="match status" value="1"/>
</dbReference>
<protein>
    <recommendedName>
        <fullName evidence="17">RING-type E3 ubiquitin transferase (cysteine targeting)</fullName>
        <ecNumber evidence="17">2.3.2.36</ecNumber>
    </recommendedName>
    <alternativeName>
        <fullName evidence="15">Peroxin-2</fullName>
    </alternativeName>
</protein>
<evidence type="ECO:0000256" key="12">
    <source>
        <dbReference type="ARBA" id="ARBA00022989"/>
    </source>
</evidence>
<evidence type="ECO:0000256" key="16">
    <source>
        <dbReference type="ARBA" id="ARBA00034438"/>
    </source>
</evidence>
<dbReference type="SMART" id="SM00184">
    <property type="entry name" value="RING"/>
    <property type="match status" value="1"/>
</dbReference>
<evidence type="ECO:0000256" key="7">
    <source>
        <dbReference type="ARBA" id="ARBA00022723"/>
    </source>
</evidence>
<keyword evidence="7" id="KW-0479">Metal-binding</keyword>
<evidence type="ECO:0000256" key="1">
    <source>
        <dbReference type="ARBA" id="ARBA00004585"/>
    </source>
</evidence>
<proteinExistence type="inferred from homology"/>
<dbReference type="InterPro" id="IPR025654">
    <property type="entry name" value="PEX2/10"/>
</dbReference>
<dbReference type="STRING" id="543379.A0A232F144"/>
<evidence type="ECO:0000256" key="18">
    <source>
        <dbReference type="PROSITE-ProRule" id="PRU00175"/>
    </source>
</evidence>
<keyword evidence="6" id="KW-0812">Transmembrane</keyword>
<dbReference type="EC" id="2.3.2.36" evidence="17"/>
<comment type="subcellular location">
    <subcellularLocation>
        <location evidence="1">Peroxisome membrane</location>
        <topology evidence="1">Multi-pass membrane protein</topology>
    </subcellularLocation>
</comment>
<gene>
    <name evidence="20" type="ORF">TSAR_016946</name>
</gene>
<evidence type="ECO:0000256" key="11">
    <source>
        <dbReference type="ARBA" id="ARBA00022927"/>
    </source>
</evidence>
<keyword evidence="5" id="KW-0808">Transferase</keyword>
<name>A0A232F144_9HYME</name>
<dbReference type="GO" id="GO:0008270">
    <property type="term" value="F:zinc ion binding"/>
    <property type="evidence" value="ECO:0007669"/>
    <property type="project" value="UniProtKB-KW"/>
</dbReference>
<keyword evidence="12" id="KW-1133">Transmembrane helix</keyword>
<keyword evidence="11" id="KW-0653">Protein transport</keyword>
<evidence type="ECO:0000259" key="19">
    <source>
        <dbReference type="PROSITE" id="PS50089"/>
    </source>
</evidence>
<evidence type="ECO:0000313" key="21">
    <source>
        <dbReference type="Proteomes" id="UP000215335"/>
    </source>
</evidence>
<keyword evidence="8 18" id="KW-0863">Zinc-finger</keyword>